<dbReference type="KEGG" id="pgm:PGRAT_24190"/>
<keyword evidence="2" id="KW-1185">Reference proteome</keyword>
<sequence length="134" mass="14978">MKVKIIDPNHPCCGQELEGARIYFDYYHHGGKPDLYQAEAPEGGFYRLLTHQIDEEHYEAQEIARDVERLGANVGDTVMITRMGSGGSNADFNLNKPHIITKICPSGTVEFDNRAAWGFRPDVTVITRGEAVKV</sequence>
<gene>
    <name evidence="1" type="ORF">PGRAT_24190</name>
</gene>
<accession>A0A089MDH4</accession>
<dbReference type="Proteomes" id="UP000029500">
    <property type="component" value="Chromosome"/>
</dbReference>
<dbReference type="RefSeq" id="WP_025704847.1">
    <property type="nucleotide sequence ID" value="NZ_CP009287.1"/>
</dbReference>
<organism evidence="1 2">
    <name type="scientific">Paenibacillus graminis</name>
    <dbReference type="NCBI Taxonomy" id="189425"/>
    <lineage>
        <taxon>Bacteria</taxon>
        <taxon>Bacillati</taxon>
        <taxon>Bacillota</taxon>
        <taxon>Bacilli</taxon>
        <taxon>Bacillales</taxon>
        <taxon>Paenibacillaceae</taxon>
        <taxon>Paenibacillus</taxon>
    </lineage>
</organism>
<name>A0A089MDH4_9BACL</name>
<dbReference type="AlphaFoldDB" id="A0A089MDH4"/>
<dbReference type="STRING" id="189425.PGRAT_24190"/>
<dbReference type="OrthoDB" id="2610391at2"/>
<evidence type="ECO:0000313" key="1">
    <source>
        <dbReference type="EMBL" id="AIQ70385.1"/>
    </source>
</evidence>
<dbReference type="EMBL" id="CP009287">
    <property type="protein sequence ID" value="AIQ70385.1"/>
    <property type="molecule type" value="Genomic_DNA"/>
</dbReference>
<protein>
    <submittedName>
        <fullName evidence="1">Uncharacterized protein</fullName>
    </submittedName>
</protein>
<evidence type="ECO:0000313" key="2">
    <source>
        <dbReference type="Proteomes" id="UP000029500"/>
    </source>
</evidence>
<reference evidence="1 2" key="1">
    <citation type="submission" date="2014-08" db="EMBL/GenBank/DDBJ databases">
        <title>Comparative genomics of the Paenibacillus odorifer group.</title>
        <authorList>
            <person name="den Bakker H.C."/>
            <person name="Tsai Y.-C."/>
            <person name="Martin N."/>
            <person name="Korlach J."/>
            <person name="Wiedmann M."/>
        </authorList>
    </citation>
    <scope>NUCLEOTIDE SEQUENCE [LARGE SCALE GENOMIC DNA]</scope>
    <source>
        <strain evidence="1 2">DSM 15220</strain>
    </source>
</reference>
<proteinExistence type="predicted"/>
<dbReference type="eggNOG" id="ENOG50349WY">
    <property type="taxonomic scope" value="Bacteria"/>
</dbReference>
<dbReference type="HOGENOM" id="CLU_1894140_0_0_9"/>